<sequence>MAESVLASLGRTGELCESVLVSLGRAVVRERLGCEGVLVFLGRAVVRERLGVLRPRRFHAKPATTDWNVKKGDNATRFSYVWLYKHVIKRDLNAMSTSVATTVRSIADL</sequence>
<name>D0NM82_PHYIT</name>
<dbReference type="Proteomes" id="UP000006643">
    <property type="component" value="Unassembled WGS sequence"/>
</dbReference>
<gene>
    <name evidence="1" type="ORF">PITG_13540</name>
</gene>
<dbReference type="GeneID" id="9462104"/>
<organism evidence="1 2">
    <name type="scientific">Phytophthora infestans (strain T30-4)</name>
    <name type="common">Potato late blight agent</name>
    <dbReference type="NCBI Taxonomy" id="403677"/>
    <lineage>
        <taxon>Eukaryota</taxon>
        <taxon>Sar</taxon>
        <taxon>Stramenopiles</taxon>
        <taxon>Oomycota</taxon>
        <taxon>Peronosporomycetes</taxon>
        <taxon>Peronosporales</taxon>
        <taxon>Peronosporaceae</taxon>
        <taxon>Phytophthora</taxon>
    </lineage>
</organism>
<evidence type="ECO:0000313" key="2">
    <source>
        <dbReference type="Proteomes" id="UP000006643"/>
    </source>
</evidence>
<dbReference type="RefSeq" id="XP_002899749.1">
    <property type="nucleotide sequence ID" value="XM_002899703.1"/>
</dbReference>
<proteinExistence type="predicted"/>
<accession>D0NM82</accession>
<reference evidence="2" key="1">
    <citation type="journal article" date="2009" name="Nature">
        <title>Genome sequence and analysis of the Irish potato famine pathogen Phytophthora infestans.</title>
        <authorList>
            <consortium name="The Broad Institute Genome Sequencing Platform"/>
            <person name="Haas B.J."/>
            <person name="Kamoun S."/>
            <person name="Zody M.C."/>
            <person name="Jiang R.H."/>
            <person name="Handsaker R.E."/>
            <person name="Cano L.M."/>
            <person name="Grabherr M."/>
            <person name="Kodira C.D."/>
            <person name="Raffaele S."/>
            <person name="Torto-Alalibo T."/>
            <person name="Bozkurt T.O."/>
            <person name="Ah-Fong A.M."/>
            <person name="Alvarado L."/>
            <person name="Anderson V.L."/>
            <person name="Armstrong M.R."/>
            <person name="Avrova A."/>
            <person name="Baxter L."/>
            <person name="Beynon J."/>
            <person name="Boevink P.C."/>
            <person name="Bollmann S.R."/>
            <person name="Bos J.I."/>
            <person name="Bulone V."/>
            <person name="Cai G."/>
            <person name="Cakir C."/>
            <person name="Carrington J.C."/>
            <person name="Chawner M."/>
            <person name="Conti L."/>
            <person name="Costanzo S."/>
            <person name="Ewan R."/>
            <person name="Fahlgren N."/>
            <person name="Fischbach M.A."/>
            <person name="Fugelstad J."/>
            <person name="Gilroy E.M."/>
            <person name="Gnerre S."/>
            <person name="Green P.J."/>
            <person name="Grenville-Briggs L.J."/>
            <person name="Griffith J."/>
            <person name="Grunwald N.J."/>
            <person name="Horn K."/>
            <person name="Horner N.R."/>
            <person name="Hu C.H."/>
            <person name="Huitema E."/>
            <person name="Jeong D.H."/>
            <person name="Jones A.M."/>
            <person name="Jones J.D."/>
            <person name="Jones R.W."/>
            <person name="Karlsson E.K."/>
            <person name="Kunjeti S.G."/>
            <person name="Lamour K."/>
            <person name="Liu Z."/>
            <person name="Ma L."/>
            <person name="Maclean D."/>
            <person name="Chibucos M.C."/>
            <person name="McDonald H."/>
            <person name="McWalters J."/>
            <person name="Meijer H.J."/>
            <person name="Morgan W."/>
            <person name="Morris P.F."/>
            <person name="Munro C.A."/>
            <person name="O'Neill K."/>
            <person name="Ospina-Giraldo M."/>
            <person name="Pinzon A."/>
            <person name="Pritchard L."/>
            <person name="Ramsahoye B."/>
            <person name="Ren Q."/>
            <person name="Restrepo S."/>
            <person name="Roy S."/>
            <person name="Sadanandom A."/>
            <person name="Savidor A."/>
            <person name="Schornack S."/>
            <person name="Schwartz D.C."/>
            <person name="Schumann U.D."/>
            <person name="Schwessinger B."/>
            <person name="Seyer L."/>
            <person name="Sharpe T."/>
            <person name="Silvar C."/>
            <person name="Song J."/>
            <person name="Studholme D.J."/>
            <person name="Sykes S."/>
            <person name="Thines M."/>
            <person name="van de Vondervoort P.J."/>
            <person name="Phuntumart V."/>
            <person name="Wawra S."/>
            <person name="Weide R."/>
            <person name="Win J."/>
            <person name="Young C."/>
            <person name="Zhou S."/>
            <person name="Fry W."/>
            <person name="Meyers B.C."/>
            <person name="van West P."/>
            <person name="Ristaino J."/>
            <person name="Govers F."/>
            <person name="Birch P.R."/>
            <person name="Whisson S.C."/>
            <person name="Judelson H.S."/>
            <person name="Nusbaum C."/>
        </authorList>
    </citation>
    <scope>NUCLEOTIDE SEQUENCE [LARGE SCALE GENOMIC DNA]</scope>
    <source>
        <strain evidence="2">T30-4</strain>
    </source>
</reference>
<evidence type="ECO:0000313" key="1">
    <source>
        <dbReference type="EMBL" id="EEY60803.1"/>
    </source>
</evidence>
<dbReference type="VEuPathDB" id="FungiDB:PITG_13540"/>
<dbReference type="EMBL" id="DS028146">
    <property type="protein sequence ID" value="EEY60803.1"/>
    <property type="molecule type" value="Genomic_DNA"/>
</dbReference>
<keyword evidence="2" id="KW-1185">Reference proteome</keyword>
<protein>
    <submittedName>
        <fullName evidence="1">Uncharacterized protein</fullName>
    </submittedName>
</protein>
<dbReference type="KEGG" id="pif:PITG_13540"/>
<dbReference type="AlphaFoldDB" id="D0NM82"/>
<dbReference type="InParanoid" id="D0NM82"/>
<dbReference type="HOGENOM" id="CLU_2189102_0_0_1"/>